<reference evidence="2 3" key="1">
    <citation type="journal article" date="2019" name="PLoS Pathog.">
        <title>Genome sequence of the bovine parasite Schistosoma bovis Tanzania.</title>
        <authorList>
            <person name="Oey H."/>
            <person name="Zakrzewski M."/>
            <person name="Gobert G."/>
            <person name="Gravermann K."/>
            <person name="Stoye J."/>
            <person name="Jones M."/>
            <person name="Mcmanus D."/>
            <person name="Krause L."/>
        </authorList>
    </citation>
    <scope>NUCLEOTIDE SEQUENCE [LARGE SCALE GENOMIC DNA]</scope>
    <source>
        <strain evidence="2 3">TAN1997</strain>
    </source>
</reference>
<feature type="compositionally biased region" description="Polar residues" evidence="1">
    <location>
        <begin position="159"/>
        <end position="179"/>
    </location>
</feature>
<protein>
    <submittedName>
        <fullName evidence="2">Uncharacterized protein</fullName>
    </submittedName>
</protein>
<gene>
    <name evidence="2" type="ORF">DC041_0002908</name>
</gene>
<dbReference type="Proteomes" id="UP000290809">
    <property type="component" value="Unassembled WGS sequence"/>
</dbReference>
<dbReference type="STRING" id="6184.A0A430Q6J0"/>
<evidence type="ECO:0000313" key="2">
    <source>
        <dbReference type="EMBL" id="RTG83321.1"/>
    </source>
</evidence>
<organism evidence="2 3">
    <name type="scientific">Schistosoma bovis</name>
    <name type="common">Blood fluke</name>
    <dbReference type="NCBI Taxonomy" id="6184"/>
    <lineage>
        <taxon>Eukaryota</taxon>
        <taxon>Metazoa</taxon>
        <taxon>Spiralia</taxon>
        <taxon>Lophotrochozoa</taxon>
        <taxon>Platyhelminthes</taxon>
        <taxon>Trematoda</taxon>
        <taxon>Digenea</taxon>
        <taxon>Strigeidida</taxon>
        <taxon>Schistosomatoidea</taxon>
        <taxon>Schistosomatidae</taxon>
        <taxon>Schistosoma</taxon>
    </lineage>
</organism>
<dbReference type="EMBL" id="QMKO01002498">
    <property type="protein sequence ID" value="RTG83321.1"/>
    <property type="molecule type" value="Genomic_DNA"/>
</dbReference>
<feature type="region of interest" description="Disordered" evidence="1">
    <location>
        <begin position="157"/>
        <end position="179"/>
    </location>
</feature>
<accession>A0A430Q6J0</accession>
<sequence length="763" mass="85172">MLLKERFKLWYDIDCLMNGRLINSDETLNLLNRFFEFSSMPTIQKTTQLHNMDNSKVSIKSSLVLTKENNLFYHLLNVSLPSSNNNNSNSVTPMKKNLKTNTLATTDGACLFASSCSNLSLNGEYTLTSPLSSQLELCKSDSLCNLLRPEPSDGCVAEVNNSTKSSPNELDSQSNDHNTLDSLNAIEQDTKILTISDNIDFDVNNPSRETVLGQQTLGATASVVVTPPKSTTEHNLSNDNKNQTSFKVNNYNSDEFSAILCKIHVDLCSLDKPFISTFDDDDDDVNIRNNSNDWHTNLCMLLKERFKLWYDIDCLMNGRLINSDETLNLLNRFFEFSSMPTIQKTTQLHNMDNSKVSIKSSLVLTKENNLFYHLLNVSLPSSNNNNSNSVTPMKKNLKTNTLATTDGACLFASSCSNLSLNGEYTLTSPLSSQLELCKSDSLCNLLRPEPSDGCVVSQSNQGIVKSENNSVTPMKKNLKTNTLATTDGACLFASSCSNLSLNGEYTLTSPLSSQLELCKSDSLCNLLRPEPSDGCVVSQSNQGIVKSENKNNNQKPIGITAIEFKLRLIDILTRYGRLIAERLLCLNYIHHQLIDTNQYKWSLYNLIESKMTYSNDPLDQQSLPSLCCIELIQYLDYIYERLMKLISQTILNNDSIGFNIQLGNNALPSWLLLSTYCTIDEPPVGALRGIINCAFPSSPTSSFGVLRQCHATLENSLEIAKSTLPWLTWLLKQIDWSDLAVYLNQQSPILFPQRDYSLLGVNN</sequence>
<comment type="caution">
    <text evidence="2">The sequence shown here is derived from an EMBL/GenBank/DDBJ whole genome shotgun (WGS) entry which is preliminary data.</text>
</comment>
<dbReference type="AlphaFoldDB" id="A0A430Q6J0"/>
<evidence type="ECO:0000313" key="3">
    <source>
        <dbReference type="Proteomes" id="UP000290809"/>
    </source>
</evidence>
<evidence type="ECO:0000256" key="1">
    <source>
        <dbReference type="SAM" id="MobiDB-lite"/>
    </source>
</evidence>
<name>A0A430Q6J0_SCHBO</name>
<proteinExistence type="predicted"/>
<keyword evidence="3" id="KW-1185">Reference proteome</keyword>